<protein>
    <recommendedName>
        <fullName evidence="2">thiol oxidase</fullName>
        <ecNumber evidence="2">1.8.3.2</ecNumber>
    </recommendedName>
</protein>
<name>A0A6C0JP14_9ZZZZ</name>
<evidence type="ECO:0000259" key="7">
    <source>
        <dbReference type="PROSITE" id="PS51324"/>
    </source>
</evidence>
<dbReference type="EMBL" id="MN740658">
    <property type="protein sequence ID" value="QHU06621.1"/>
    <property type="molecule type" value="Genomic_DNA"/>
</dbReference>
<dbReference type="PANTHER" id="PTHR12645">
    <property type="entry name" value="ALR/ERV"/>
    <property type="match status" value="1"/>
</dbReference>
<dbReference type="InterPro" id="IPR039799">
    <property type="entry name" value="ALR/ERV"/>
</dbReference>
<proteinExistence type="predicted"/>
<dbReference type="Gene3D" id="1.20.120.310">
    <property type="entry name" value="ERV/ALR sulfhydryl oxidase domain"/>
    <property type="match status" value="1"/>
</dbReference>
<dbReference type="PROSITE" id="PS51324">
    <property type="entry name" value="ERV_ALR"/>
    <property type="match status" value="1"/>
</dbReference>
<evidence type="ECO:0000313" key="8">
    <source>
        <dbReference type="EMBL" id="QHU06621.1"/>
    </source>
</evidence>
<evidence type="ECO:0000256" key="1">
    <source>
        <dbReference type="ARBA" id="ARBA00001974"/>
    </source>
</evidence>
<keyword evidence="5" id="KW-0560">Oxidoreductase</keyword>
<keyword evidence="3" id="KW-0285">Flavoprotein</keyword>
<comment type="cofactor">
    <cofactor evidence="1">
        <name>FAD</name>
        <dbReference type="ChEBI" id="CHEBI:57692"/>
    </cofactor>
</comment>
<evidence type="ECO:0000256" key="2">
    <source>
        <dbReference type="ARBA" id="ARBA00012512"/>
    </source>
</evidence>
<dbReference type="SUPFAM" id="SSF69000">
    <property type="entry name" value="FAD-dependent thiol oxidase"/>
    <property type="match status" value="1"/>
</dbReference>
<feature type="domain" description="ERV/ALR sulfhydryl oxidase" evidence="7">
    <location>
        <begin position="1"/>
        <end position="102"/>
    </location>
</feature>
<dbReference type="AlphaFoldDB" id="A0A6C0JP14"/>
<reference evidence="8" key="1">
    <citation type="journal article" date="2020" name="Nature">
        <title>Giant virus diversity and host interactions through global metagenomics.</title>
        <authorList>
            <person name="Schulz F."/>
            <person name="Roux S."/>
            <person name="Paez-Espino D."/>
            <person name="Jungbluth S."/>
            <person name="Walsh D.A."/>
            <person name="Denef V.J."/>
            <person name="McMahon K.D."/>
            <person name="Konstantinidis K.T."/>
            <person name="Eloe-Fadrosh E.A."/>
            <person name="Kyrpides N.C."/>
            <person name="Woyke T."/>
        </authorList>
    </citation>
    <scope>NUCLEOTIDE SEQUENCE</scope>
    <source>
        <strain evidence="8">GVMAG-S-1035315-10</strain>
    </source>
</reference>
<dbReference type="PANTHER" id="PTHR12645:SF0">
    <property type="entry name" value="FAD-LINKED SULFHYDRYL OXIDASE ALR"/>
    <property type="match status" value="1"/>
</dbReference>
<dbReference type="EC" id="1.8.3.2" evidence="2"/>
<sequence>MSNIWGPMGWMTLHSIASSYPDVPSPSDKAILNEYMNAFALTIPCHICNQHFSELFGKYKHGIPTWDNSKRDLFIAICRMHNNVNTRLDKPRANTLAQAIEWLGTATSYTPQRDFKNNYISYLYGQFKAGNFSQLSNVSKMKKITEEYWNIREVSYSTLSFAEDDILSFRNEPLVRRPIFSKMSLKTVRFNPRPN</sequence>
<evidence type="ECO:0000256" key="4">
    <source>
        <dbReference type="ARBA" id="ARBA00022827"/>
    </source>
</evidence>
<evidence type="ECO:0000256" key="6">
    <source>
        <dbReference type="ARBA" id="ARBA00023157"/>
    </source>
</evidence>
<dbReference type="GO" id="GO:0005739">
    <property type="term" value="C:mitochondrion"/>
    <property type="evidence" value="ECO:0007669"/>
    <property type="project" value="TreeGrafter"/>
</dbReference>
<dbReference type="InterPro" id="IPR036774">
    <property type="entry name" value="ERV/ALR_sulphydryl_oxid_sf"/>
</dbReference>
<keyword evidence="4" id="KW-0274">FAD</keyword>
<dbReference type="GO" id="GO:0016971">
    <property type="term" value="F:flavin-dependent sulfhydryl oxidase activity"/>
    <property type="evidence" value="ECO:0007669"/>
    <property type="project" value="InterPro"/>
</dbReference>
<organism evidence="8">
    <name type="scientific">viral metagenome</name>
    <dbReference type="NCBI Taxonomy" id="1070528"/>
    <lineage>
        <taxon>unclassified sequences</taxon>
        <taxon>metagenomes</taxon>
        <taxon>organismal metagenomes</taxon>
    </lineage>
</organism>
<keyword evidence="6" id="KW-1015">Disulfide bond</keyword>
<evidence type="ECO:0000256" key="5">
    <source>
        <dbReference type="ARBA" id="ARBA00023002"/>
    </source>
</evidence>
<dbReference type="Pfam" id="PF04777">
    <property type="entry name" value="Evr1_Alr"/>
    <property type="match status" value="1"/>
</dbReference>
<evidence type="ECO:0000256" key="3">
    <source>
        <dbReference type="ARBA" id="ARBA00022630"/>
    </source>
</evidence>
<accession>A0A6C0JP14</accession>
<dbReference type="InterPro" id="IPR017905">
    <property type="entry name" value="ERV/ALR_sulphydryl_oxidase"/>
</dbReference>
<dbReference type="GO" id="GO:0050660">
    <property type="term" value="F:flavin adenine dinucleotide binding"/>
    <property type="evidence" value="ECO:0007669"/>
    <property type="project" value="TreeGrafter"/>
</dbReference>